<feature type="compositionally biased region" description="Polar residues" evidence="6">
    <location>
        <begin position="210"/>
        <end position="222"/>
    </location>
</feature>
<dbReference type="FunFam" id="4.10.280.10:FF:000021">
    <property type="entry name" value="Transcription factor bHLH130 family"/>
    <property type="match status" value="1"/>
</dbReference>
<evidence type="ECO:0000313" key="8">
    <source>
        <dbReference type="EMBL" id="KZV27521.1"/>
    </source>
</evidence>
<dbReference type="InterPro" id="IPR045239">
    <property type="entry name" value="bHLH95_bHLH"/>
</dbReference>
<feature type="compositionally biased region" description="Basic and acidic residues" evidence="6">
    <location>
        <begin position="195"/>
        <end position="209"/>
    </location>
</feature>
<name>A0A2Z7B0V0_9LAMI</name>
<dbReference type="SMART" id="SM00353">
    <property type="entry name" value="HLH"/>
    <property type="match status" value="1"/>
</dbReference>
<dbReference type="Gene3D" id="4.10.280.10">
    <property type="entry name" value="Helix-loop-helix DNA-binding domain"/>
    <property type="match status" value="1"/>
</dbReference>
<keyword evidence="3" id="KW-0238">DNA-binding</keyword>
<dbReference type="PROSITE" id="PS50888">
    <property type="entry name" value="BHLH"/>
    <property type="match status" value="1"/>
</dbReference>
<dbReference type="PANTHER" id="PTHR16223">
    <property type="entry name" value="TRANSCRIPTION FACTOR BHLH83-RELATED"/>
    <property type="match status" value="1"/>
</dbReference>
<keyword evidence="5" id="KW-0539">Nucleus</keyword>
<dbReference type="GO" id="GO:0046983">
    <property type="term" value="F:protein dimerization activity"/>
    <property type="evidence" value="ECO:0007669"/>
    <property type="project" value="InterPro"/>
</dbReference>
<evidence type="ECO:0000256" key="6">
    <source>
        <dbReference type="SAM" id="MobiDB-lite"/>
    </source>
</evidence>
<dbReference type="GO" id="GO:0000981">
    <property type="term" value="F:DNA-binding transcription factor activity, RNA polymerase II-specific"/>
    <property type="evidence" value="ECO:0007669"/>
    <property type="project" value="TreeGrafter"/>
</dbReference>
<dbReference type="OrthoDB" id="2019494at2759"/>
<evidence type="ECO:0000256" key="2">
    <source>
        <dbReference type="ARBA" id="ARBA00023015"/>
    </source>
</evidence>
<dbReference type="GO" id="GO:0000978">
    <property type="term" value="F:RNA polymerase II cis-regulatory region sequence-specific DNA binding"/>
    <property type="evidence" value="ECO:0007669"/>
    <property type="project" value="TreeGrafter"/>
</dbReference>
<dbReference type="InterPro" id="IPR045843">
    <property type="entry name" value="IND-like"/>
</dbReference>
<protein>
    <recommendedName>
        <fullName evidence="7">BHLH domain-containing protein</fullName>
    </recommendedName>
</protein>
<feature type="domain" description="BHLH" evidence="7">
    <location>
        <begin position="271"/>
        <end position="321"/>
    </location>
</feature>
<dbReference type="Proteomes" id="UP000250235">
    <property type="component" value="Unassembled WGS sequence"/>
</dbReference>
<feature type="region of interest" description="Disordered" evidence="6">
    <location>
        <begin position="136"/>
        <end position="229"/>
    </location>
</feature>
<dbReference type="InterPro" id="IPR036638">
    <property type="entry name" value="HLH_DNA-bd_sf"/>
</dbReference>
<dbReference type="InterPro" id="IPR011598">
    <property type="entry name" value="bHLH_dom"/>
</dbReference>
<keyword evidence="9" id="KW-1185">Reference proteome</keyword>
<accession>A0A2Z7B0V0</accession>
<evidence type="ECO:0000256" key="3">
    <source>
        <dbReference type="ARBA" id="ARBA00023125"/>
    </source>
</evidence>
<evidence type="ECO:0000259" key="7">
    <source>
        <dbReference type="PROSITE" id="PS50888"/>
    </source>
</evidence>
<proteinExistence type="predicted"/>
<reference evidence="8 9" key="1">
    <citation type="journal article" date="2015" name="Proc. Natl. Acad. Sci. U.S.A.">
        <title>The resurrection genome of Boea hygrometrica: A blueprint for survival of dehydration.</title>
        <authorList>
            <person name="Xiao L."/>
            <person name="Yang G."/>
            <person name="Zhang L."/>
            <person name="Yang X."/>
            <person name="Zhao S."/>
            <person name="Ji Z."/>
            <person name="Zhou Q."/>
            <person name="Hu M."/>
            <person name="Wang Y."/>
            <person name="Chen M."/>
            <person name="Xu Y."/>
            <person name="Jin H."/>
            <person name="Xiao X."/>
            <person name="Hu G."/>
            <person name="Bao F."/>
            <person name="Hu Y."/>
            <person name="Wan P."/>
            <person name="Li L."/>
            <person name="Deng X."/>
            <person name="Kuang T."/>
            <person name="Xiang C."/>
            <person name="Zhu J.K."/>
            <person name="Oliver M.J."/>
            <person name="He Y."/>
        </authorList>
    </citation>
    <scope>NUCLEOTIDE SEQUENCE [LARGE SCALE GENOMIC DNA]</scope>
    <source>
        <strain evidence="9">cv. XS01</strain>
    </source>
</reference>
<dbReference type="GO" id="GO:0005634">
    <property type="term" value="C:nucleus"/>
    <property type="evidence" value="ECO:0007669"/>
    <property type="project" value="UniProtKB-SubCell"/>
</dbReference>
<comment type="subcellular location">
    <subcellularLocation>
        <location evidence="1">Nucleus</location>
    </subcellularLocation>
</comment>
<evidence type="ECO:0000256" key="1">
    <source>
        <dbReference type="ARBA" id="ARBA00004123"/>
    </source>
</evidence>
<keyword evidence="4" id="KW-0804">Transcription</keyword>
<dbReference type="AlphaFoldDB" id="A0A2Z7B0V0"/>
<keyword evidence="2" id="KW-0805">Transcription regulation</keyword>
<evidence type="ECO:0000313" key="9">
    <source>
        <dbReference type="Proteomes" id="UP000250235"/>
    </source>
</evidence>
<dbReference type="PANTHER" id="PTHR16223:SF345">
    <property type="entry name" value="TRANSCRIPTION FACTOR BHLH130-LIKE"/>
    <property type="match status" value="1"/>
</dbReference>
<organism evidence="8 9">
    <name type="scientific">Dorcoceras hygrometricum</name>
    <dbReference type="NCBI Taxonomy" id="472368"/>
    <lineage>
        <taxon>Eukaryota</taxon>
        <taxon>Viridiplantae</taxon>
        <taxon>Streptophyta</taxon>
        <taxon>Embryophyta</taxon>
        <taxon>Tracheophyta</taxon>
        <taxon>Spermatophyta</taxon>
        <taxon>Magnoliopsida</taxon>
        <taxon>eudicotyledons</taxon>
        <taxon>Gunneridae</taxon>
        <taxon>Pentapetalae</taxon>
        <taxon>asterids</taxon>
        <taxon>lamiids</taxon>
        <taxon>Lamiales</taxon>
        <taxon>Gesneriaceae</taxon>
        <taxon>Didymocarpoideae</taxon>
        <taxon>Trichosporeae</taxon>
        <taxon>Loxocarpinae</taxon>
        <taxon>Dorcoceras</taxon>
    </lineage>
</organism>
<gene>
    <name evidence="8" type="ORF">F511_04572</name>
</gene>
<dbReference type="EMBL" id="KV010626">
    <property type="protein sequence ID" value="KZV27521.1"/>
    <property type="molecule type" value="Genomic_DNA"/>
</dbReference>
<sequence length="348" mass="38875">MGTYDDMFGNQNQNQPQQIQQSCGLARYRSAPGSFLLESSTEISANGDESEAFFHALMETGLLDLNQKDSEEMQYFTKQEARNGKSEFCGGKIAGSYSVGMEININASNIGRQSSSPAEFYSGYGVVEEVGNYRVHNGKDSNSSPSRFRNHIRFSSPTSSTSRFMPENGSRTRSSENCGFRNNKDFEPPSTQDPWNDHPPIKGNQDGEQKPSSNWNGLGNTNEETRKRSPVLVHHLSLPKSSAEAQMANVQKFLHFQQDTVPCQTRAKRGFATHPRSIAERMRRTRISEKMKKLQDLIPNMDKQTNTADMLDLAVEHIKELQKQVSTLTEARSKCVCSSKPKPATSTA</sequence>
<dbReference type="SUPFAM" id="SSF47459">
    <property type="entry name" value="HLH, helix-loop-helix DNA-binding domain"/>
    <property type="match status" value="1"/>
</dbReference>
<dbReference type="Pfam" id="PF00010">
    <property type="entry name" value="HLH"/>
    <property type="match status" value="1"/>
</dbReference>
<evidence type="ECO:0000256" key="4">
    <source>
        <dbReference type="ARBA" id="ARBA00023163"/>
    </source>
</evidence>
<feature type="compositionally biased region" description="Low complexity" evidence="6">
    <location>
        <begin position="153"/>
        <end position="166"/>
    </location>
</feature>
<evidence type="ECO:0000256" key="5">
    <source>
        <dbReference type="ARBA" id="ARBA00023242"/>
    </source>
</evidence>
<dbReference type="CDD" id="cd11393">
    <property type="entry name" value="bHLH_AtbHLH_like"/>
    <property type="match status" value="1"/>
</dbReference>